<dbReference type="InterPro" id="IPR006047">
    <property type="entry name" value="GH13_cat_dom"/>
</dbReference>
<keyword evidence="3" id="KW-0134">Cell wall</keyword>
<dbReference type="InterPro" id="IPR049117">
    <property type="entry name" value="pulA_all-beta"/>
</dbReference>
<dbReference type="InterPro" id="IPR004193">
    <property type="entry name" value="Glyco_hydro_13_N"/>
</dbReference>
<feature type="domain" description="Gram-positive cocci surface proteins LPxTG" evidence="16">
    <location>
        <begin position="1251"/>
        <end position="1287"/>
    </location>
</feature>
<keyword evidence="7" id="KW-0106">Calcium</keyword>
<dbReference type="SUPFAM" id="SSF51445">
    <property type="entry name" value="(Trans)glycosidases"/>
    <property type="match status" value="1"/>
</dbReference>
<dbReference type="Pfam" id="PF21653">
    <property type="entry name" value="pulA_all-beta"/>
    <property type="match status" value="1"/>
</dbReference>
<comment type="caution">
    <text evidence="17">The sequence shown here is derived from an EMBL/GenBank/DDBJ whole genome shotgun (WGS) entry which is preliminary data.</text>
</comment>
<evidence type="ECO:0000256" key="10">
    <source>
        <dbReference type="ARBA" id="ARBA00023965"/>
    </source>
</evidence>
<protein>
    <recommendedName>
        <fullName evidence="11">pullulanase</fullName>
        <ecNumber evidence="11">3.2.1.41</ecNumber>
    </recommendedName>
    <alternativeName>
        <fullName evidence="12">Alpha-dextrin endo-1,6-alpha-glucosidase</fullName>
    </alternativeName>
    <alternativeName>
        <fullName evidence="13">Pullulan 6-glucanohydrolase</fullName>
    </alternativeName>
</protein>
<dbReference type="Pfam" id="PF00746">
    <property type="entry name" value="Gram_pos_anchor"/>
    <property type="match status" value="1"/>
</dbReference>
<keyword evidence="6 17" id="KW-0378">Hydrolase</keyword>
<feature type="region of interest" description="Disordered" evidence="14">
    <location>
        <begin position="1187"/>
        <end position="1249"/>
    </location>
</feature>
<dbReference type="SUPFAM" id="SSF49452">
    <property type="entry name" value="Starch-binding domain-like"/>
    <property type="match status" value="2"/>
</dbReference>
<evidence type="ECO:0000256" key="15">
    <source>
        <dbReference type="SAM" id="Phobius"/>
    </source>
</evidence>
<dbReference type="PANTHER" id="PTHR43002">
    <property type="entry name" value="GLYCOGEN DEBRANCHING ENZYME"/>
    <property type="match status" value="1"/>
</dbReference>
<dbReference type="Pfam" id="PF02922">
    <property type="entry name" value="CBM_48"/>
    <property type="match status" value="1"/>
</dbReference>
<evidence type="ECO:0000256" key="2">
    <source>
        <dbReference type="ARBA" id="ARBA00008061"/>
    </source>
</evidence>
<keyword evidence="9 17" id="KW-0326">Glycosidase</keyword>
<dbReference type="CDD" id="cd10315">
    <property type="entry name" value="CBM41_pullulanase"/>
    <property type="match status" value="2"/>
</dbReference>
<dbReference type="InterPro" id="IPR017853">
    <property type="entry name" value="GH"/>
</dbReference>
<gene>
    <name evidence="17" type="primary">pulA</name>
    <name evidence="17" type="ORF">HCB27_03435</name>
</gene>
<proteinExistence type="inferred from homology"/>
<dbReference type="SMART" id="SM00642">
    <property type="entry name" value="Aamy"/>
    <property type="match status" value="1"/>
</dbReference>
<evidence type="ECO:0000256" key="5">
    <source>
        <dbReference type="ARBA" id="ARBA00022729"/>
    </source>
</evidence>
<evidence type="ECO:0000256" key="3">
    <source>
        <dbReference type="ARBA" id="ARBA00022512"/>
    </source>
</evidence>
<dbReference type="InterPro" id="IPR013780">
    <property type="entry name" value="Glyco_hydro_b"/>
</dbReference>
<sequence>MKKMLRKYLVAILVVLFGVQSFGVGIQGFAEENSVPKSDVNQQVKTLAGSVNDDVLAENRASKTKVIVHYNPKDQASKDWQMWVWNNDGVAGHEVTFEDTNGYGEYSKIAVLDADGIQNELGFLIKNGSGWGGDRDIPSDRYISTKEGITEVWLEYGNADIATKPANVADLPKHEALDVTFYYHRDDNDYNNWFVHAWADGATGTQTVNFTDGETDGDWQSVKATFDAGAGASLSDLGFIIANNADGDWKKDGTDDDRMIYLFTDDGKAEVWIVSGDKTNYRNPNFADATKQIKTASLASFREIKVTLNRDVTDLDLTDAVTLDEDGAPVAISGIRKDSANGHVFYVETSQDLPIQTALTVKVDGFGEKLIDTTSIVRNPEFDAKYAYTGSEPLGATYQAEQSVWRLWAPTAAQVKLTVYQDSMPNSPVAQSYDMTPKAQGIWEFSAKVPSGTAYTYDLVFADGKKTVSQDPYAKAATANGNRSVILDPAEMVPANWETSRMPAFTNPTDAIIYEMHIRDFSIANKDTVNKGKYLGVIQEGTKTANGDPTGIDYLKTLGITHVQILPMFDYASLNEENHQSASEQLGALPYNWGYDPKNYNVPEGSYSTNPYNPATRIQEAKQMVQGLHSNGLRVIMDVVYNHVFDAGAHSFEKTVPGYYFRYGSDGKLSNGTGVGNDTASERQMMRKYMVDSVAYWAKEYHMDGFRFDLMGIHDVDTMNAIKAELNKIDPSIIVLGEGWDLNTPLDADKKADQKNASKMPNIAHFNDSIRDAIKGSTWGGHEAEPGFVNGAQGKESLLAKNILAGSLRDQGQGIYDFSNPGQVVQYAEAHDNLTLWDKLSYSNPNDTDQDKKKMQQLATDIVLLSQGVPFIHAGQEFFRTKDQDENSYQSSDAINKLDWERYAENIDAVKNTEAVMKLRNTEPLFRLTNYADINQKMKIIKQDDDVVGYELKDSDKSYVVLFNANKTAKEVAIPANQYHVEIGDTTTNLAAQVSSVEVPALSTLVLKNGEANRFTINATAGKGGTITPSGSASYDAGAKPSYTFQADTGYRVAQVLVDGTAVSITENQYTFAALSAGHTIEVQFESLAKTNHIESLDKITLPLADLQAKKTKAEKTAYLLQKLKAHGYYQYDGDAKTHDLDVVLDLANFNWDAPKAGVYEGTLSFAGDMTARIATTKQVQITLTKAAPQPVPEEPNVPGTNPNPTENGTNNGTNGGTNGGTNAGTTIVTPGNNQDVQPGDEEKAPKEENLPATGDEAVSLQWLALGAFLILISGTYLVIARRKRSN</sequence>
<evidence type="ECO:0000256" key="13">
    <source>
        <dbReference type="ARBA" id="ARBA00031076"/>
    </source>
</evidence>
<evidence type="ECO:0000256" key="8">
    <source>
        <dbReference type="ARBA" id="ARBA00023088"/>
    </source>
</evidence>
<dbReference type="Gene3D" id="2.60.40.1110">
    <property type="match status" value="2"/>
</dbReference>
<dbReference type="Gene3D" id="3.20.20.80">
    <property type="entry name" value="Glycosidases"/>
    <property type="match status" value="1"/>
</dbReference>
<name>A0A7X0Z463_9LIST</name>
<evidence type="ECO:0000256" key="4">
    <source>
        <dbReference type="ARBA" id="ARBA00022525"/>
    </source>
</evidence>
<evidence type="ECO:0000256" key="11">
    <source>
        <dbReference type="ARBA" id="ARBA00024062"/>
    </source>
</evidence>
<evidence type="ECO:0000259" key="16">
    <source>
        <dbReference type="PROSITE" id="PS50847"/>
    </source>
</evidence>
<feature type="compositionally biased region" description="Gly residues" evidence="14">
    <location>
        <begin position="1214"/>
        <end position="1223"/>
    </location>
</feature>
<dbReference type="InterPro" id="IPR013783">
    <property type="entry name" value="Ig-like_fold"/>
</dbReference>
<accession>A0A7X0Z463</accession>
<dbReference type="PROSITE" id="PS50847">
    <property type="entry name" value="GRAM_POS_ANCHORING"/>
    <property type="match status" value="1"/>
</dbReference>
<evidence type="ECO:0000256" key="7">
    <source>
        <dbReference type="ARBA" id="ARBA00022837"/>
    </source>
</evidence>
<evidence type="ECO:0000313" key="18">
    <source>
        <dbReference type="Proteomes" id="UP000541735"/>
    </source>
</evidence>
<comment type="similarity">
    <text evidence="2">Belongs to the glycosyl hydrolase 13 family.</text>
</comment>
<dbReference type="Pfam" id="PF03714">
    <property type="entry name" value="PUD"/>
    <property type="match status" value="2"/>
</dbReference>
<evidence type="ECO:0000256" key="6">
    <source>
        <dbReference type="ARBA" id="ARBA00022801"/>
    </source>
</evidence>
<dbReference type="GO" id="GO:0051060">
    <property type="term" value="F:pullulanase activity"/>
    <property type="evidence" value="ECO:0007669"/>
    <property type="project" value="UniProtKB-EC"/>
</dbReference>
<organism evidence="17 18">
    <name type="scientific">Listeria booriae</name>
    <dbReference type="NCBI Taxonomy" id="1552123"/>
    <lineage>
        <taxon>Bacteria</taxon>
        <taxon>Bacillati</taxon>
        <taxon>Bacillota</taxon>
        <taxon>Bacilli</taxon>
        <taxon>Bacillales</taxon>
        <taxon>Listeriaceae</taxon>
        <taxon>Listeria</taxon>
    </lineage>
</organism>
<dbReference type="EC" id="3.2.1.41" evidence="11"/>
<keyword evidence="4" id="KW-0964">Secreted</keyword>
<dbReference type="InterPro" id="IPR005323">
    <property type="entry name" value="CBM41_pullulanase"/>
</dbReference>
<dbReference type="GO" id="GO:0030246">
    <property type="term" value="F:carbohydrate binding"/>
    <property type="evidence" value="ECO:0007669"/>
    <property type="project" value="InterPro"/>
</dbReference>
<dbReference type="GO" id="GO:0005975">
    <property type="term" value="P:carbohydrate metabolic process"/>
    <property type="evidence" value="ECO:0007669"/>
    <property type="project" value="InterPro"/>
</dbReference>
<dbReference type="InterPro" id="IPR014756">
    <property type="entry name" value="Ig_E-set"/>
</dbReference>
<feature type="compositionally biased region" description="Low complexity" evidence="14">
    <location>
        <begin position="1197"/>
        <end position="1213"/>
    </location>
</feature>
<dbReference type="Gene3D" id="2.60.40.10">
    <property type="entry name" value="Immunoglobulins"/>
    <property type="match status" value="1"/>
</dbReference>
<feature type="transmembrane region" description="Helical" evidence="15">
    <location>
        <begin position="1261"/>
        <end position="1280"/>
    </location>
</feature>
<reference evidence="17 18" key="1">
    <citation type="submission" date="2020-03" db="EMBL/GenBank/DDBJ databases">
        <title>Soil Listeria distribution.</title>
        <authorList>
            <person name="Liao J."/>
            <person name="Wiedmann M."/>
        </authorList>
    </citation>
    <scope>NUCLEOTIDE SEQUENCE [LARGE SCALE GENOMIC DNA]</scope>
    <source>
        <strain evidence="17 18">FSL L7-0259</strain>
    </source>
</reference>
<evidence type="ECO:0000256" key="9">
    <source>
        <dbReference type="ARBA" id="ARBA00023295"/>
    </source>
</evidence>
<evidence type="ECO:0000256" key="12">
    <source>
        <dbReference type="ARBA" id="ARBA00029618"/>
    </source>
</evidence>
<evidence type="ECO:0000256" key="1">
    <source>
        <dbReference type="ARBA" id="ARBA00004168"/>
    </source>
</evidence>
<dbReference type="CDD" id="cd02860">
    <property type="entry name" value="E_set_Pullulanase"/>
    <property type="match status" value="1"/>
</dbReference>
<dbReference type="InterPro" id="IPR019931">
    <property type="entry name" value="LPXTG_anchor"/>
</dbReference>
<keyword evidence="5" id="KW-0732">Signal</keyword>
<dbReference type="InterPro" id="IPR011840">
    <property type="entry name" value="PulA_typeI"/>
</dbReference>
<dbReference type="CDD" id="cd11341">
    <property type="entry name" value="AmyAc_Pullulanase_LD-like"/>
    <property type="match status" value="1"/>
</dbReference>
<keyword evidence="15" id="KW-0812">Transmembrane</keyword>
<dbReference type="NCBIfam" id="TIGR02104">
    <property type="entry name" value="pulA_typeI"/>
    <property type="match status" value="1"/>
</dbReference>
<evidence type="ECO:0000313" key="17">
    <source>
        <dbReference type="EMBL" id="MBC2175656.1"/>
    </source>
</evidence>
<keyword evidence="8" id="KW-0572">Peptidoglycan-anchor</keyword>
<dbReference type="Gene3D" id="2.60.40.1180">
    <property type="entry name" value="Golgi alpha-mannosidase II"/>
    <property type="match status" value="1"/>
</dbReference>
<dbReference type="Pfam" id="PF00128">
    <property type="entry name" value="Alpha-amylase"/>
    <property type="match status" value="1"/>
</dbReference>
<dbReference type="EMBL" id="JAARYD010000002">
    <property type="protein sequence ID" value="MBC2175656.1"/>
    <property type="molecule type" value="Genomic_DNA"/>
</dbReference>
<keyword evidence="15" id="KW-0472">Membrane</keyword>
<dbReference type="Proteomes" id="UP000541735">
    <property type="component" value="Unassembled WGS sequence"/>
</dbReference>
<comment type="subcellular location">
    <subcellularLocation>
        <location evidence="1">Secreted</location>
        <location evidence="1">Cell wall</location>
        <topology evidence="1">Peptidoglycan-anchor</topology>
    </subcellularLocation>
</comment>
<dbReference type="SUPFAM" id="SSF81296">
    <property type="entry name" value="E set domains"/>
    <property type="match status" value="1"/>
</dbReference>
<evidence type="ECO:0000256" key="14">
    <source>
        <dbReference type="SAM" id="MobiDB-lite"/>
    </source>
</evidence>
<dbReference type="NCBIfam" id="TIGR01167">
    <property type="entry name" value="LPXTG_anchor"/>
    <property type="match status" value="1"/>
</dbReference>
<keyword evidence="15" id="KW-1133">Transmembrane helix</keyword>
<comment type="catalytic activity">
    <reaction evidence="10">
        <text>Hydrolysis of (1-&gt;6)-alpha-D-glucosidic linkages in pullulan, amylopectin and glycogen, and in the alpha- and beta-limit dextrins of amylopectin and glycogen.</text>
        <dbReference type="EC" id="3.2.1.41"/>
    </reaction>
</comment>
<dbReference type="InterPro" id="IPR013784">
    <property type="entry name" value="Carb-bd-like_fold"/>
</dbReference>